<dbReference type="PANTHER" id="PTHR12308">
    <property type="entry name" value="ANOCTAMIN"/>
    <property type="match status" value="1"/>
</dbReference>
<evidence type="ECO:0000256" key="7">
    <source>
        <dbReference type="SAM" id="Coils"/>
    </source>
</evidence>
<gene>
    <name evidence="10" type="ORF">MCOR_47200</name>
</gene>
<comment type="similarity">
    <text evidence="2 6">Belongs to the anoctamin family.</text>
</comment>
<name>A0A6J8E4A6_MYTCO</name>
<dbReference type="OrthoDB" id="296386at2759"/>
<feature type="transmembrane region" description="Helical" evidence="6">
    <location>
        <begin position="682"/>
        <end position="705"/>
    </location>
</feature>
<dbReference type="InterPro" id="IPR007632">
    <property type="entry name" value="Anoctamin"/>
</dbReference>
<feature type="transmembrane region" description="Helical" evidence="6">
    <location>
        <begin position="363"/>
        <end position="380"/>
    </location>
</feature>
<feature type="region of interest" description="Disordered" evidence="8">
    <location>
        <begin position="595"/>
        <end position="642"/>
    </location>
</feature>
<proteinExistence type="inferred from homology"/>
<feature type="transmembrane region" description="Helical" evidence="6">
    <location>
        <begin position="438"/>
        <end position="460"/>
    </location>
</feature>
<feature type="transmembrane region" description="Helical" evidence="6">
    <location>
        <begin position="738"/>
        <end position="758"/>
    </location>
</feature>
<feature type="transmembrane region" description="Helical" evidence="6">
    <location>
        <begin position="318"/>
        <end position="335"/>
    </location>
</feature>
<sequence>MSIATNIGQSKLQCISSKSPKTCTNETKVQRLRNGYQKLLHSAYKLFGKKLLKTSRLVASTQVLTNSAIPTSDCDVVVAFPSDPDTNVLMWLLDKLRERTPDIIVHVRHHSNTKGPVLHLTAAHQSLLKGAQELGIRKLLKEEYGVPLLETEQVISQVFPLHSTDDLMELRETWMQKFFSKQPLDKICDYFGFSMYFVVDITQSIVSTALIGFLIWFIQGEDEGEDEVCIVSTSTYWVSDLVHSGGRWFHSDWVSNLVHSGEDEVCIVSTSTDWVSDLVHSGEDCLPALIGFLIWFIQGKMRGEDKWVSDLVHSGEDEVLLCLPALIWFLIWFIQGEDEVYCLPALWVSDLVHSGEDEGADDLDLLIFALFNAIWATLYLEHWKRRSSKLAYDWGTLDKKDELLEDPRPLFTGDLRESPVTGRLEPHYPQWKRNLFRYFVSLPVVLLCLLVVFVVMLLIFQSQEWINRKVVVDSYPGFLTVIPKILLAICIGISDEIYKKIAFWLNDMENYRMDEAYENHLITKLATFQFVNSFLSLFYIAFYLQDMDRLRDQLAAILITRQILGNIKEALLPYLQWQARLCKVGYEMVSDLSPGNSSKGDNSVLKDCQDEPSEGSELRKRTVTFQESSKEENIDYPKRKPGDRRDSIYVKRSLKLTQAEVESEMKKYEDTLEDHLEMLIQFGYVTLFSSAFPLAALCALLNNIIEIRSDAFKLCMHHQRPFGKSVESIGTWQDALELMGIIAVGVNCALIGVSGQIGRLLPVTELSTTIIIIVVLEHVILALKLLIAYAIPDVPEAIATKKAKLEFLRREALKKLESQTTSSGSGISLPRQISKNNITQQGNIDSKSQASSPSTTYTSCKISLSNNPTQRNKATTSIEDTSEKIDFFTAKKIFAKVNPVQTLPKKDLTRTVSNPYALSEGKKNHINDSMSRSTVSSLRTGQKVTPSTEGQESTNQNSHPRYLSRSYSVDSDHIEKYIDRSTGTINRQQHLPDEQIQKLIANAERRRSGTYVSSMTIPIQSTTQRKTIFSVVKSGQSSYVVPSDRHLQQDKNELNKTKDTKGYHSVRSGKMENVKKESSL</sequence>
<dbReference type="PANTHER" id="PTHR12308:SF51">
    <property type="entry name" value="ANOCTAMIN-8"/>
    <property type="match status" value="1"/>
</dbReference>
<feature type="region of interest" description="Disordered" evidence="8">
    <location>
        <begin position="838"/>
        <end position="877"/>
    </location>
</feature>
<dbReference type="GO" id="GO:0005254">
    <property type="term" value="F:chloride channel activity"/>
    <property type="evidence" value="ECO:0007669"/>
    <property type="project" value="TreeGrafter"/>
</dbReference>
<feature type="region of interest" description="Disordered" evidence="8">
    <location>
        <begin position="1040"/>
        <end position="1080"/>
    </location>
</feature>
<dbReference type="Pfam" id="PF04547">
    <property type="entry name" value="Anoctamin"/>
    <property type="match status" value="1"/>
</dbReference>
<reference evidence="10 11" key="1">
    <citation type="submission" date="2020-06" db="EMBL/GenBank/DDBJ databases">
        <authorList>
            <person name="Li R."/>
            <person name="Bekaert M."/>
        </authorList>
    </citation>
    <scope>NUCLEOTIDE SEQUENCE [LARGE SCALE GENOMIC DNA]</scope>
    <source>
        <strain evidence="11">wild</strain>
    </source>
</reference>
<feature type="compositionally biased region" description="Polar residues" evidence="8">
    <location>
        <begin position="927"/>
        <end position="968"/>
    </location>
</feature>
<feature type="compositionally biased region" description="Basic and acidic residues" evidence="8">
    <location>
        <begin position="1043"/>
        <end position="1062"/>
    </location>
</feature>
<evidence type="ECO:0000256" key="8">
    <source>
        <dbReference type="SAM" id="MobiDB-lite"/>
    </source>
</evidence>
<accession>A0A6J8E4A6</accession>
<evidence type="ECO:0000256" key="6">
    <source>
        <dbReference type="RuleBase" id="RU280814"/>
    </source>
</evidence>
<comment type="subcellular location">
    <subcellularLocation>
        <location evidence="1 6">Membrane</location>
        <topology evidence="1 6">Multi-pass membrane protein</topology>
    </subcellularLocation>
</comment>
<dbReference type="Proteomes" id="UP000507470">
    <property type="component" value="Unassembled WGS sequence"/>
</dbReference>
<evidence type="ECO:0000313" key="10">
    <source>
        <dbReference type="EMBL" id="CAC5414382.1"/>
    </source>
</evidence>
<dbReference type="AlphaFoldDB" id="A0A6J8E4A6"/>
<feature type="transmembrane region" description="Helical" evidence="6">
    <location>
        <begin position="770"/>
        <end position="791"/>
    </location>
</feature>
<evidence type="ECO:0000256" key="1">
    <source>
        <dbReference type="ARBA" id="ARBA00004141"/>
    </source>
</evidence>
<keyword evidence="4 6" id="KW-1133">Transmembrane helix</keyword>
<keyword evidence="5 6" id="KW-0472">Membrane</keyword>
<evidence type="ECO:0000313" key="11">
    <source>
        <dbReference type="Proteomes" id="UP000507470"/>
    </source>
</evidence>
<feature type="compositionally biased region" description="Basic and acidic residues" evidence="8">
    <location>
        <begin position="628"/>
        <end position="642"/>
    </location>
</feature>
<dbReference type="InterPro" id="IPR049452">
    <property type="entry name" value="Anoctamin_TM"/>
</dbReference>
<keyword evidence="7" id="KW-0175">Coiled coil</keyword>
<evidence type="ECO:0000256" key="5">
    <source>
        <dbReference type="ARBA" id="ARBA00023136"/>
    </source>
</evidence>
<dbReference type="GO" id="GO:0005886">
    <property type="term" value="C:plasma membrane"/>
    <property type="evidence" value="ECO:0007669"/>
    <property type="project" value="TreeGrafter"/>
</dbReference>
<keyword evidence="11" id="KW-1185">Reference proteome</keyword>
<feature type="coiled-coil region" evidence="7">
    <location>
        <begin position="651"/>
        <end position="678"/>
    </location>
</feature>
<keyword evidence="3 6" id="KW-0812">Transmembrane</keyword>
<evidence type="ECO:0000259" key="9">
    <source>
        <dbReference type="Pfam" id="PF04547"/>
    </source>
</evidence>
<feature type="domain" description="Anoctamin transmembrane" evidence="9">
    <location>
        <begin position="285"/>
        <end position="804"/>
    </location>
</feature>
<feature type="region of interest" description="Disordered" evidence="8">
    <location>
        <begin position="919"/>
        <end position="968"/>
    </location>
</feature>
<evidence type="ECO:0000256" key="3">
    <source>
        <dbReference type="ARBA" id="ARBA00022692"/>
    </source>
</evidence>
<evidence type="ECO:0000256" key="2">
    <source>
        <dbReference type="ARBA" id="ARBA00009671"/>
    </source>
</evidence>
<feature type="transmembrane region" description="Helical" evidence="6">
    <location>
        <begin position="521"/>
        <end position="544"/>
    </location>
</feature>
<organism evidence="10 11">
    <name type="scientific">Mytilus coruscus</name>
    <name type="common">Sea mussel</name>
    <dbReference type="NCBI Taxonomy" id="42192"/>
    <lineage>
        <taxon>Eukaryota</taxon>
        <taxon>Metazoa</taxon>
        <taxon>Spiralia</taxon>
        <taxon>Lophotrochozoa</taxon>
        <taxon>Mollusca</taxon>
        <taxon>Bivalvia</taxon>
        <taxon>Autobranchia</taxon>
        <taxon>Pteriomorphia</taxon>
        <taxon>Mytilida</taxon>
        <taxon>Mytiloidea</taxon>
        <taxon>Mytilidae</taxon>
        <taxon>Mytilinae</taxon>
        <taxon>Mytilus</taxon>
    </lineage>
</organism>
<evidence type="ECO:0000256" key="4">
    <source>
        <dbReference type="ARBA" id="ARBA00022989"/>
    </source>
</evidence>
<feature type="compositionally biased region" description="Basic and acidic residues" evidence="8">
    <location>
        <begin position="1069"/>
        <end position="1080"/>
    </location>
</feature>
<feature type="transmembrane region" description="Helical" evidence="6">
    <location>
        <begin position="190"/>
        <end position="218"/>
    </location>
</feature>
<dbReference type="EMBL" id="CACVKT020008341">
    <property type="protein sequence ID" value="CAC5414382.1"/>
    <property type="molecule type" value="Genomic_DNA"/>
</dbReference>
<protein>
    <recommendedName>
        <fullName evidence="6">Anoctamin</fullName>
    </recommendedName>
</protein>